<comment type="caution">
    <text evidence="4">The sequence shown here is derived from an EMBL/GenBank/DDBJ whole genome shotgun (WGS) entry which is preliminary data.</text>
</comment>
<evidence type="ECO:0000313" key="4">
    <source>
        <dbReference type="EMBL" id="MDP5272632.1"/>
    </source>
</evidence>
<protein>
    <submittedName>
        <fullName evidence="4">GNAT family N-acetyltransferase</fullName>
    </submittedName>
</protein>
<dbReference type="CDD" id="cd04301">
    <property type="entry name" value="NAT_SF"/>
    <property type="match status" value="1"/>
</dbReference>
<feature type="domain" description="N-acetyltransferase" evidence="3">
    <location>
        <begin position="2"/>
        <end position="150"/>
    </location>
</feature>
<dbReference type="Pfam" id="PF00583">
    <property type="entry name" value="Acetyltransf_1"/>
    <property type="match status" value="1"/>
</dbReference>
<proteinExistence type="predicted"/>
<accession>A0ABT9ITL9</accession>
<evidence type="ECO:0000256" key="1">
    <source>
        <dbReference type="ARBA" id="ARBA00022679"/>
    </source>
</evidence>
<dbReference type="PROSITE" id="PS51186">
    <property type="entry name" value="GNAT"/>
    <property type="match status" value="1"/>
</dbReference>
<dbReference type="PANTHER" id="PTHR43420">
    <property type="entry name" value="ACETYLTRANSFERASE"/>
    <property type="match status" value="1"/>
</dbReference>
<sequence>MITLSKVTFDDYNHYLDLLVLADESEEIVKSYLYEGHLFAAIDLSGNCVGVSLIIEDGTETIEIKNMAVTPSQQGKGYGKEMIKLICELYKQKGFKVITVGTANSSINNLAFYQKCGFRITHVRRNFFANYPEEIWEDGIRALDMVMLNKYLVIK</sequence>
<dbReference type="EMBL" id="JAVAMP010000001">
    <property type="protein sequence ID" value="MDP5272632.1"/>
    <property type="molecule type" value="Genomic_DNA"/>
</dbReference>
<organism evidence="4 5">
    <name type="scientific">Chengkuizengella axinellae</name>
    <dbReference type="NCBI Taxonomy" id="3064388"/>
    <lineage>
        <taxon>Bacteria</taxon>
        <taxon>Bacillati</taxon>
        <taxon>Bacillota</taxon>
        <taxon>Bacilli</taxon>
        <taxon>Bacillales</taxon>
        <taxon>Paenibacillaceae</taxon>
        <taxon>Chengkuizengella</taxon>
    </lineage>
</organism>
<dbReference type="Proteomes" id="UP001231941">
    <property type="component" value="Unassembled WGS sequence"/>
</dbReference>
<keyword evidence="1" id="KW-0808">Transferase</keyword>
<evidence type="ECO:0000313" key="5">
    <source>
        <dbReference type="Proteomes" id="UP001231941"/>
    </source>
</evidence>
<dbReference type="InterPro" id="IPR000182">
    <property type="entry name" value="GNAT_dom"/>
</dbReference>
<name>A0ABT9ITL9_9BACL</name>
<keyword evidence="5" id="KW-1185">Reference proteome</keyword>
<reference evidence="4 5" key="1">
    <citation type="submission" date="2023-08" db="EMBL/GenBank/DDBJ databases">
        <authorList>
            <person name="Park J.-S."/>
        </authorList>
    </citation>
    <scope>NUCLEOTIDE SEQUENCE [LARGE SCALE GENOMIC DNA]</scope>
    <source>
        <strain evidence="4 5">2205SS18-9</strain>
    </source>
</reference>
<dbReference type="InterPro" id="IPR050680">
    <property type="entry name" value="YpeA/RimI_acetyltransf"/>
</dbReference>
<dbReference type="RefSeq" id="WP_305989944.1">
    <property type="nucleotide sequence ID" value="NZ_JAVAMP010000001.1"/>
</dbReference>
<dbReference type="Gene3D" id="3.40.630.30">
    <property type="match status" value="1"/>
</dbReference>
<dbReference type="InterPro" id="IPR016181">
    <property type="entry name" value="Acyl_CoA_acyltransferase"/>
</dbReference>
<dbReference type="SUPFAM" id="SSF55729">
    <property type="entry name" value="Acyl-CoA N-acyltransferases (Nat)"/>
    <property type="match status" value="1"/>
</dbReference>
<dbReference type="PANTHER" id="PTHR43420:SF47">
    <property type="entry name" value="N-ACETYLTRANSFERASE DOMAIN-CONTAINING PROTEIN"/>
    <property type="match status" value="1"/>
</dbReference>
<evidence type="ECO:0000259" key="3">
    <source>
        <dbReference type="PROSITE" id="PS51186"/>
    </source>
</evidence>
<gene>
    <name evidence="4" type="ORF">Q5Y73_00790</name>
</gene>
<keyword evidence="2" id="KW-0012">Acyltransferase</keyword>
<evidence type="ECO:0000256" key="2">
    <source>
        <dbReference type="ARBA" id="ARBA00023315"/>
    </source>
</evidence>